<dbReference type="SMART" id="SM00774">
    <property type="entry name" value="WRKY"/>
    <property type="match status" value="2"/>
</dbReference>
<dbReference type="EMBL" id="KQ995242">
    <property type="protein sequence ID" value="KZV47658.1"/>
    <property type="molecule type" value="Genomic_DNA"/>
</dbReference>
<evidence type="ECO:0000256" key="7">
    <source>
        <dbReference type="SAM" id="MobiDB-lite"/>
    </source>
</evidence>
<keyword evidence="2" id="KW-0677">Repeat</keyword>
<evidence type="ECO:0000313" key="9">
    <source>
        <dbReference type="EMBL" id="KZV47658.1"/>
    </source>
</evidence>
<reference evidence="9 10" key="1">
    <citation type="journal article" date="2015" name="Proc. Natl. Acad. Sci. U.S.A.">
        <title>The resurrection genome of Boea hygrometrica: A blueprint for survival of dehydration.</title>
        <authorList>
            <person name="Xiao L."/>
            <person name="Yang G."/>
            <person name="Zhang L."/>
            <person name="Yang X."/>
            <person name="Zhao S."/>
            <person name="Ji Z."/>
            <person name="Zhou Q."/>
            <person name="Hu M."/>
            <person name="Wang Y."/>
            <person name="Chen M."/>
            <person name="Xu Y."/>
            <person name="Jin H."/>
            <person name="Xiao X."/>
            <person name="Hu G."/>
            <person name="Bao F."/>
            <person name="Hu Y."/>
            <person name="Wan P."/>
            <person name="Li L."/>
            <person name="Deng X."/>
            <person name="Kuang T."/>
            <person name="Xiang C."/>
            <person name="Zhu J.K."/>
            <person name="Oliver M.J."/>
            <person name="He Y."/>
        </authorList>
    </citation>
    <scope>NUCLEOTIDE SEQUENCE [LARGE SCALE GENOMIC DNA]</scope>
    <source>
        <strain evidence="10">cv. XS01</strain>
    </source>
</reference>
<dbReference type="Proteomes" id="UP000250235">
    <property type="component" value="Unassembled WGS sequence"/>
</dbReference>
<evidence type="ECO:0000256" key="4">
    <source>
        <dbReference type="ARBA" id="ARBA00023125"/>
    </source>
</evidence>
<feature type="region of interest" description="Disordered" evidence="7">
    <location>
        <begin position="461"/>
        <end position="489"/>
    </location>
</feature>
<dbReference type="GO" id="GO:0005634">
    <property type="term" value="C:nucleus"/>
    <property type="evidence" value="ECO:0007669"/>
    <property type="project" value="UniProtKB-SubCell"/>
</dbReference>
<dbReference type="InterPro" id="IPR036576">
    <property type="entry name" value="WRKY_dom_sf"/>
</dbReference>
<dbReference type="Gene3D" id="2.20.25.80">
    <property type="entry name" value="WRKY domain"/>
    <property type="match status" value="2"/>
</dbReference>
<dbReference type="InterPro" id="IPR003657">
    <property type="entry name" value="WRKY_dom"/>
</dbReference>
<keyword evidence="3" id="KW-0805">Transcription regulation</keyword>
<evidence type="ECO:0000256" key="2">
    <source>
        <dbReference type="ARBA" id="ARBA00022737"/>
    </source>
</evidence>
<feature type="region of interest" description="Disordered" evidence="7">
    <location>
        <begin position="327"/>
        <end position="373"/>
    </location>
</feature>
<name>A0A2Z7CL44_9LAMI</name>
<feature type="compositionally biased region" description="Polar residues" evidence="7">
    <location>
        <begin position="461"/>
        <end position="486"/>
    </location>
</feature>
<evidence type="ECO:0000313" key="10">
    <source>
        <dbReference type="Proteomes" id="UP000250235"/>
    </source>
</evidence>
<dbReference type="PANTHER" id="PTHR31221:SF1">
    <property type="entry name" value="WRKY TRANSCRIPTION FACTOR 33-RELATED"/>
    <property type="match status" value="1"/>
</dbReference>
<comment type="subcellular location">
    <subcellularLocation>
        <location evidence="1">Nucleus</location>
    </subcellularLocation>
</comment>
<proteinExistence type="predicted"/>
<dbReference type="Pfam" id="PF03106">
    <property type="entry name" value="WRKY"/>
    <property type="match status" value="2"/>
</dbReference>
<accession>A0A2Z7CL44</accession>
<dbReference type="PANTHER" id="PTHR31221">
    <property type="entry name" value="WRKY TRANSCRIPTION FACTOR PROTEIN 1-RELATED"/>
    <property type="match status" value="1"/>
</dbReference>
<evidence type="ECO:0000256" key="3">
    <source>
        <dbReference type="ARBA" id="ARBA00023015"/>
    </source>
</evidence>
<keyword evidence="6" id="KW-0539">Nucleus</keyword>
<evidence type="ECO:0000256" key="6">
    <source>
        <dbReference type="ARBA" id="ARBA00023242"/>
    </source>
</evidence>
<dbReference type="PROSITE" id="PS50811">
    <property type="entry name" value="WRKY"/>
    <property type="match status" value="2"/>
</dbReference>
<dbReference type="GO" id="GO:0043565">
    <property type="term" value="F:sequence-specific DNA binding"/>
    <property type="evidence" value="ECO:0007669"/>
    <property type="project" value="InterPro"/>
</dbReference>
<evidence type="ECO:0000256" key="1">
    <source>
        <dbReference type="ARBA" id="ARBA00004123"/>
    </source>
</evidence>
<keyword evidence="4" id="KW-0238">DNA-binding</keyword>
<protein>
    <submittedName>
        <fullName evidence="9">Putative WRKY transcription factor 20</fullName>
    </submittedName>
</protein>
<dbReference type="InterPro" id="IPR044810">
    <property type="entry name" value="WRKY_plant"/>
</dbReference>
<feature type="region of interest" description="Disordered" evidence="7">
    <location>
        <begin position="1"/>
        <end position="39"/>
    </location>
</feature>
<organism evidence="9 10">
    <name type="scientific">Dorcoceras hygrometricum</name>
    <dbReference type="NCBI Taxonomy" id="472368"/>
    <lineage>
        <taxon>Eukaryota</taxon>
        <taxon>Viridiplantae</taxon>
        <taxon>Streptophyta</taxon>
        <taxon>Embryophyta</taxon>
        <taxon>Tracheophyta</taxon>
        <taxon>Spermatophyta</taxon>
        <taxon>Magnoliopsida</taxon>
        <taxon>eudicotyledons</taxon>
        <taxon>Gunneridae</taxon>
        <taxon>Pentapetalae</taxon>
        <taxon>asterids</taxon>
        <taxon>lamiids</taxon>
        <taxon>Lamiales</taxon>
        <taxon>Gesneriaceae</taxon>
        <taxon>Didymocarpoideae</taxon>
        <taxon>Trichosporeae</taxon>
        <taxon>Loxocarpinae</taxon>
        <taxon>Dorcoceras</taxon>
    </lineage>
</organism>
<dbReference type="SUPFAM" id="SSF118290">
    <property type="entry name" value="WRKY DNA-binding domain"/>
    <property type="match status" value="2"/>
</dbReference>
<gene>
    <name evidence="9" type="ORF">F511_14444</name>
</gene>
<sequence length="654" mass="72854">MESNHIGDISRSPSSAPMNNRNQEIYHRPPPPHVDQHENIVTDRGGGGSIAERRAAKCGFNVRNMNVQPRFLIRTTHTPPHLTSPTLLRSPYFTVPPGISPSALLDSPVMLPNAQGSQLSPTTGTFQFPSPNHDKLKIQWKLAADGNMEPCSVANNYTRPQNKAVEKYFGYPVDLQESEKKELVEKQQKGAYFPKEVTRSSEDGYYWRKYGQKHVKGSEYPRSYYKCTHSSCLVKKKVERSHDGHITEIVYKGSHNHPKPQPLKRFGADVQDINNETAGSTLTRNIGLDSSSCLNGACASNPSVHSTFQSDPMNRDFEAQELNVVEDQEVESTESMSFHDEDDDQNDESDSKKRKRESLSIDQTSISRSTREPRVVVQIESEIDILDDGYRWRKYGQKVVKGNPNPRSYYKCTSPSCPVRKHVERAANDLKSVITTYEGKHNHEVPAAASKNMGAGLVMQTDHQPPQAAPTSLTEFSSAATSNNAPKQGAGKQLLQHLPPPMYNLNKTKSFIFNYNDHHLIMRSNSNMAPTTGNNLLNFGSSSANYPVSFPPFHYGSLLMNGNFIKNYPTANYPINSTGHFPEFMSSMNPVQAAGPAVNGGNFHIGNYGVACNQAQEMRECHGKAMKPKEEKRDEGDHIYDSCLSVPNHGNGIM</sequence>
<keyword evidence="10" id="KW-1185">Reference proteome</keyword>
<evidence type="ECO:0000256" key="5">
    <source>
        <dbReference type="ARBA" id="ARBA00023163"/>
    </source>
</evidence>
<dbReference type="GO" id="GO:0003700">
    <property type="term" value="F:DNA-binding transcription factor activity"/>
    <property type="evidence" value="ECO:0007669"/>
    <property type="project" value="InterPro"/>
</dbReference>
<dbReference type="OrthoDB" id="2021103at2759"/>
<keyword evidence="5" id="KW-0804">Transcription</keyword>
<dbReference type="AlphaFoldDB" id="A0A2Z7CL44"/>
<feature type="domain" description="WRKY" evidence="8">
    <location>
        <begin position="381"/>
        <end position="446"/>
    </location>
</feature>
<dbReference type="FunFam" id="2.20.25.80:FF:000001">
    <property type="entry name" value="WRKY transcription factor 33"/>
    <property type="match status" value="1"/>
</dbReference>
<evidence type="ECO:0000259" key="8">
    <source>
        <dbReference type="PROSITE" id="PS50811"/>
    </source>
</evidence>
<feature type="compositionally biased region" description="Polar residues" evidence="7">
    <location>
        <begin position="11"/>
        <end position="23"/>
    </location>
</feature>
<dbReference type="FunFam" id="2.20.25.80:FF:000006">
    <property type="entry name" value="WRKY transcription factor"/>
    <property type="match status" value="1"/>
</dbReference>
<feature type="domain" description="WRKY" evidence="8">
    <location>
        <begin position="202"/>
        <end position="260"/>
    </location>
</feature>